<feature type="region of interest" description="Disordered" evidence="1">
    <location>
        <begin position="166"/>
        <end position="196"/>
    </location>
</feature>
<sequence length="196" mass="21224">MDDSDLENIPPLVVRQVSTELDDDDSANGARAPLKALSSFSSSLSLSSISRVSGKPLGVLAQGEKRHLSSASRSRPLAELRDSAWQPDENVGETDFGFGGMSQLFEATQGMQSQNDLLRDGPVRGAEFSLSLSTQASGLLPAVKISDSRRRMNDNILIQQEEDIGLTMREQASSPSNDRKRLFLNEDGGKRSQATT</sequence>
<dbReference type="Proteomes" id="UP000886523">
    <property type="component" value="Unassembled WGS sequence"/>
</dbReference>
<reference evidence="2" key="1">
    <citation type="journal article" date="2020" name="Nat. Commun.">
        <title>Large-scale genome sequencing of mycorrhizal fungi provides insights into the early evolution of symbiotic traits.</title>
        <authorList>
            <person name="Miyauchi S."/>
            <person name="Kiss E."/>
            <person name="Kuo A."/>
            <person name="Drula E."/>
            <person name="Kohler A."/>
            <person name="Sanchez-Garcia M."/>
            <person name="Morin E."/>
            <person name="Andreopoulos B."/>
            <person name="Barry K.W."/>
            <person name="Bonito G."/>
            <person name="Buee M."/>
            <person name="Carver A."/>
            <person name="Chen C."/>
            <person name="Cichocki N."/>
            <person name="Clum A."/>
            <person name="Culley D."/>
            <person name="Crous P.W."/>
            <person name="Fauchery L."/>
            <person name="Girlanda M."/>
            <person name="Hayes R.D."/>
            <person name="Keri Z."/>
            <person name="LaButti K."/>
            <person name="Lipzen A."/>
            <person name="Lombard V."/>
            <person name="Magnuson J."/>
            <person name="Maillard F."/>
            <person name="Murat C."/>
            <person name="Nolan M."/>
            <person name="Ohm R.A."/>
            <person name="Pangilinan J."/>
            <person name="Pereira M.F."/>
            <person name="Perotto S."/>
            <person name="Peter M."/>
            <person name="Pfister S."/>
            <person name="Riley R."/>
            <person name="Sitrit Y."/>
            <person name="Stielow J.B."/>
            <person name="Szollosi G."/>
            <person name="Zifcakova L."/>
            <person name="Stursova M."/>
            <person name="Spatafora J.W."/>
            <person name="Tedersoo L."/>
            <person name="Vaario L.M."/>
            <person name="Yamada A."/>
            <person name="Yan M."/>
            <person name="Wang P."/>
            <person name="Xu J."/>
            <person name="Bruns T."/>
            <person name="Baldrian P."/>
            <person name="Vilgalys R."/>
            <person name="Dunand C."/>
            <person name="Henrissat B."/>
            <person name="Grigoriev I.V."/>
            <person name="Hibbett D."/>
            <person name="Nagy L.G."/>
            <person name="Martin F.M."/>
        </authorList>
    </citation>
    <scope>NUCLEOTIDE SEQUENCE</scope>
    <source>
        <strain evidence="2">UP504</strain>
    </source>
</reference>
<proteinExistence type="predicted"/>
<evidence type="ECO:0000256" key="1">
    <source>
        <dbReference type="SAM" id="MobiDB-lite"/>
    </source>
</evidence>
<name>A0A9P6B064_9AGAM</name>
<dbReference type="EMBL" id="MU128954">
    <property type="protein sequence ID" value="KAF9515052.1"/>
    <property type="molecule type" value="Genomic_DNA"/>
</dbReference>
<evidence type="ECO:0000313" key="3">
    <source>
        <dbReference type="Proteomes" id="UP000886523"/>
    </source>
</evidence>
<keyword evidence="3" id="KW-1185">Reference proteome</keyword>
<organism evidence="2 3">
    <name type="scientific">Hydnum rufescens UP504</name>
    <dbReference type="NCBI Taxonomy" id="1448309"/>
    <lineage>
        <taxon>Eukaryota</taxon>
        <taxon>Fungi</taxon>
        <taxon>Dikarya</taxon>
        <taxon>Basidiomycota</taxon>
        <taxon>Agaricomycotina</taxon>
        <taxon>Agaricomycetes</taxon>
        <taxon>Cantharellales</taxon>
        <taxon>Hydnaceae</taxon>
        <taxon>Hydnum</taxon>
    </lineage>
</organism>
<gene>
    <name evidence="2" type="ORF">BS47DRAFT_825475</name>
</gene>
<accession>A0A9P6B064</accession>
<feature type="compositionally biased region" description="Basic and acidic residues" evidence="1">
    <location>
        <begin position="177"/>
        <end position="190"/>
    </location>
</feature>
<dbReference type="AlphaFoldDB" id="A0A9P6B064"/>
<evidence type="ECO:0000313" key="2">
    <source>
        <dbReference type="EMBL" id="KAF9515052.1"/>
    </source>
</evidence>
<feature type="region of interest" description="Disordered" evidence="1">
    <location>
        <begin position="63"/>
        <end position="99"/>
    </location>
</feature>
<comment type="caution">
    <text evidence="2">The sequence shown here is derived from an EMBL/GenBank/DDBJ whole genome shotgun (WGS) entry which is preliminary data.</text>
</comment>
<protein>
    <submittedName>
        <fullName evidence="2">Uncharacterized protein</fullName>
    </submittedName>
</protein>